<evidence type="ECO:0000313" key="10">
    <source>
        <dbReference type="Proteomes" id="UP000813444"/>
    </source>
</evidence>
<dbReference type="Pfam" id="PF20684">
    <property type="entry name" value="Fung_rhodopsin"/>
    <property type="match status" value="1"/>
</dbReference>
<comment type="subcellular location">
    <subcellularLocation>
        <location evidence="1">Membrane</location>
        <topology evidence="1">Multi-pass membrane protein</topology>
    </subcellularLocation>
</comment>
<dbReference type="InterPro" id="IPR052337">
    <property type="entry name" value="SAT4-like"/>
</dbReference>
<sequence length="332" mass="35910">LDDTYGRHYWDVPVSAVTDRLMQETCAISAVYCWAAALTKLSLCALYLRLFSPLARVRIAIWVAVGFIAVGYVTLFAVWIAYSVPRVGQSWTDPVFFIRVGRDTPAISITLSALSVFTDFQVLLVPLMAVSGLALTNRRKVGLAALFATGLLACAFCVAGLPPRISIYRAANVDHQPDPFWTSTPAYALGVAEINLGIICSCIPVCVPLFRGWRASLASTVTGSYLGKYWSRYRGSSGSSSQADRKGAGGNESLPRVPKGNLKTLLSFIGRGGDKSNTLTSASQQSIAPIKAAPDIELARYDELRSIDVDYHTYLTPPQKASQGSHGRNSAY</sequence>
<dbReference type="OrthoDB" id="5144281at2759"/>
<dbReference type="Proteomes" id="UP000813444">
    <property type="component" value="Unassembled WGS sequence"/>
</dbReference>
<gene>
    <name evidence="9" type="ORF">B0I35DRAFT_350832</name>
</gene>
<proteinExistence type="inferred from homology"/>
<protein>
    <recommendedName>
        <fullName evidence="8">Rhodopsin domain-containing protein</fullName>
    </recommendedName>
</protein>
<dbReference type="PANTHER" id="PTHR33048:SF158">
    <property type="entry name" value="MEMBRANE PROTEIN PTH11-LIKE, PUTATIVE-RELATED"/>
    <property type="match status" value="1"/>
</dbReference>
<comment type="similarity">
    <text evidence="5">Belongs to the SAT4 family.</text>
</comment>
<evidence type="ECO:0000256" key="2">
    <source>
        <dbReference type="ARBA" id="ARBA00022692"/>
    </source>
</evidence>
<accession>A0A8K0T0W4</accession>
<feature type="transmembrane region" description="Helical" evidence="7">
    <location>
        <begin position="60"/>
        <end position="82"/>
    </location>
</feature>
<organism evidence="9 10">
    <name type="scientific">Stachybotrys elegans</name>
    <dbReference type="NCBI Taxonomy" id="80388"/>
    <lineage>
        <taxon>Eukaryota</taxon>
        <taxon>Fungi</taxon>
        <taxon>Dikarya</taxon>
        <taxon>Ascomycota</taxon>
        <taxon>Pezizomycotina</taxon>
        <taxon>Sordariomycetes</taxon>
        <taxon>Hypocreomycetidae</taxon>
        <taxon>Hypocreales</taxon>
        <taxon>Stachybotryaceae</taxon>
        <taxon>Stachybotrys</taxon>
    </lineage>
</organism>
<keyword evidence="3 7" id="KW-1133">Transmembrane helix</keyword>
<dbReference type="AlphaFoldDB" id="A0A8K0T0W4"/>
<feature type="region of interest" description="Disordered" evidence="6">
    <location>
        <begin position="234"/>
        <end position="258"/>
    </location>
</feature>
<feature type="transmembrane region" description="Helical" evidence="7">
    <location>
        <begin position="186"/>
        <end position="210"/>
    </location>
</feature>
<evidence type="ECO:0000256" key="5">
    <source>
        <dbReference type="ARBA" id="ARBA00038359"/>
    </source>
</evidence>
<evidence type="ECO:0000256" key="1">
    <source>
        <dbReference type="ARBA" id="ARBA00004141"/>
    </source>
</evidence>
<evidence type="ECO:0000256" key="7">
    <source>
        <dbReference type="SAM" id="Phobius"/>
    </source>
</evidence>
<evidence type="ECO:0000259" key="8">
    <source>
        <dbReference type="Pfam" id="PF20684"/>
    </source>
</evidence>
<feature type="transmembrane region" description="Helical" evidence="7">
    <location>
        <begin position="106"/>
        <end position="129"/>
    </location>
</feature>
<reference evidence="9" key="1">
    <citation type="journal article" date="2021" name="Nat. Commun.">
        <title>Genetic determinants of endophytism in the Arabidopsis root mycobiome.</title>
        <authorList>
            <person name="Mesny F."/>
            <person name="Miyauchi S."/>
            <person name="Thiergart T."/>
            <person name="Pickel B."/>
            <person name="Atanasova L."/>
            <person name="Karlsson M."/>
            <person name="Huettel B."/>
            <person name="Barry K.W."/>
            <person name="Haridas S."/>
            <person name="Chen C."/>
            <person name="Bauer D."/>
            <person name="Andreopoulos W."/>
            <person name="Pangilinan J."/>
            <person name="LaButti K."/>
            <person name="Riley R."/>
            <person name="Lipzen A."/>
            <person name="Clum A."/>
            <person name="Drula E."/>
            <person name="Henrissat B."/>
            <person name="Kohler A."/>
            <person name="Grigoriev I.V."/>
            <person name="Martin F.M."/>
            <person name="Hacquard S."/>
        </authorList>
    </citation>
    <scope>NUCLEOTIDE SEQUENCE</scope>
    <source>
        <strain evidence="9">MPI-CAGE-CH-0235</strain>
    </source>
</reference>
<name>A0A8K0T0W4_9HYPO</name>
<keyword evidence="4 7" id="KW-0472">Membrane</keyword>
<evidence type="ECO:0000313" key="9">
    <source>
        <dbReference type="EMBL" id="KAH7323261.1"/>
    </source>
</evidence>
<dbReference type="PANTHER" id="PTHR33048">
    <property type="entry name" value="PTH11-LIKE INTEGRAL MEMBRANE PROTEIN (AFU_ORTHOLOGUE AFUA_5G11245)"/>
    <property type="match status" value="1"/>
</dbReference>
<evidence type="ECO:0000256" key="6">
    <source>
        <dbReference type="SAM" id="MobiDB-lite"/>
    </source>
</evidence>
<keyword evidence="10" id="KW-1185">Reference proteome</keyword>
<dbReference type="EMBL" id="JAGPNK010000004">
    <property type="protein sequence ID" value="KAH7323261.1"/>
    <property type="molecule type" value="Genomic_DNA"/>
</dbReference>
<comment type="caution">
    <text evidence="9">The sequence shown here is derived from an EMBL/GenBank/DDBJ whole genome shotgun (WGS) entry which is preliminary data.</text>
</comment>
<keyword evidence="2 7" id="KW-0812">Transmembrane</keyword>
<feature type="domain" description="Rhodopsin" evidence="8">
    <location>
        <begin position="4"/>
        <end position="211"/>
    </location>
</feature>
<evidence type="ECO:0000256" key="4">
    <source>
        <dbReference type="ARBA" id="ARBA00023136"/>
    </source>
</evidence>
<dbReference type="InterPro" id="IPR049326">
    <property type="entry name" value="Rhodopsin_dom_fungi"/>
</dbReference>
<feature type="non-terminal residue" evidence="9">
    <location>
        <position position="1"/>
    </location>
</feature>
<feature type="transmembrane region" description="Helical" evidence="7">
    <location>
        <begin position="141"/>
        <end position="161"/>
    </location>
</feature>
<dbReference type="GO" id="GO:0016020">
    <property type="term" value="C:membrane"/>
    <property type="evidence" value="ECO:0007669"/>
    <property type="project" value="UniProtKB-SubCell"/>
</dbReference>
<feature type="transmembrane region" description="Helical" evidence="7">
    <location>
        <begin position="27"/>
        <end position="48"/>
    </location>
</feature>
<evidence type="ECO:0000256" key="3">
    <source>
        <dbReference type="ARBA" id="ARBA00022989"/>
    </source>
</evidence>